<sequence length="154" mass="17739">MNDERDRQILSLMQENAEISLAEIADRVSLSPSACSRRLARLRAEGYITGTMAILDRRKINLPTTVFVLVRTGRHAEDWIERFHRAVAGIAEIMEVHRLTGNYDYILKIVLPDIEYYDTVYKQLLRRIELYDVSAYISMETVKPAGALPTSHMR</sequence>
<evidence type="ECO:0000313" key="6">
    <source>
        <dbReference type="Proteomes" id="UP000264310"/>
    </source>
</evidence>
<dbReference type="RefSeq" id="WP_116682448.1">
    <property type="nucleotide sequence ID" value="NZ_QURL01000003.1"/>
</dbReference>
<dbReference type="GO" id="GO:0043565">
    <property type="term" value="F:sequence-specific DNA binding"/>
    <property type="evidence" value="ECO:0007669"/>
    <property type="project" value="InterPro"/>
</dbReference>
<dbReference type="Pfam" id="PF13412">
    <property type="entry name" value="HTH_24"/>
    <property type="match status" value="1"/>
</dbReference>
<evidence type="ECO:0000256" key="3">
    <source>
        <dbReference type="ARBA" id="ARBA00023163"/>
    </source>
</evidence>
<dbReference type="InterPro" id="IPR000485">
    <property type="entry name" value="AsnC-type_HTH_dom"/>
</dbReference>
<dbReference type="InterPro" id="IPR036388">
    <property type="entry name" value="WH-like_DNA-bd_sf"/>
</dbReference>
<dbReference type="PANTHER" id="PTHR30154">
    <property type="entry name" value="LEUCINE-RESPONSIVE REGULATORY PROTEIN"/>
    <property type="match status" value="1"/>
</dbReference>
<keyword evidence="1" id="KW-0805">Transcription regulation</keyword>
<dbReference type="InterPro" id="IPR011008">
    <property type="entry name" value="Dimeric_a/b-barrel"/>
</dbReference>
<dbReference type="OrthoDB" id="7847328at2"/>
<gene>
    <name evidence="5" type="ORF">DYI37_06580</name>
</gene>
<dbReference type="GO" id="GO:0043200">
    <property type="term" value="P:response to amino acid"/>
    <property type="evidence" value="ECO:0007669"/>
    <property type="project" value="TreeGrafter"/>
</dbReference>
<dbReference type="Gene3D" id="3.30.70.920">
    <property type="match status" value="1"/>
</dbReference>
<organism evidence="5 6">
    <name type="scientific">Fulvimarina endophytica</name>
    <dbReference type="NCBI Taxonomy" id="2293836"/>
    <lineage>
        <taxon>Bacteria</taxon>
        <taxon>Pseudomonadati</taxon>
        <taxon>Pseudomonadota</taxon>
        <taxon>Alphaproteobacteria</taxon>
        <taxon>Hyphomicrobiales</taxon>
        <taxon>Aurantimonadaceae</taxon>
        <taxon>Fulvimarina</taxon>
    </lineage>
</organism>
<protein>
    <submittedName>
        <fullName evidence="5">Lrp/AsnC family transcriptional regulator</fullName>
    </submittedName>
</protein>
<dbReference type="PRINTS" id="PR00033">
    <property type="entry name" value="HTHASNC"/>
</dbReference>
<dbReference type="InterPro" id="IPR019888">
    <property type="entry name" value="Tscrpt_reg_AsnC-like"/>
</dbReference>
<dbReference type="PANTHER" id="PTHR30154:SF17">
    <property type="entry name" value="DNA-BINDING TRANSCRIPTIONAL ACTIVATOR DECR"/>
    <property type="match status" value="1"/>
</dbReference>
<evidence type="ECO:0000313" key="5">
    <source>
        <dbReference type="EMBL" id="RFC64028.1"/>
    </source>
</evidence>
<dbReference type="InterPro" id="IPR019887">
    <property type="entry name" value="Tscrpt_reg_AsnC/Lrp_C"/>
</dbReference>
<dbReference type="SUPFAM" id="SSF46785">
    <property type="entry name" value="Winged helix' DNA-binding domain"/>
    <property type="match status" value="1"/>
</dbReference>
<dbReference type="CDD" id="cd00090">
    <property type="entry name" value="HTH_ARSR"/>
    <property type="match status" value="1"/>
</dbReference>
<name>A0A371X471_9HYPH</name>
<dbReference type="InterPro" id="IPR036390">
    <property type="entry name" value="WH_DNA-bd_sf"/>
</dbReference>
<dbReference type="InterPro" id="IPR011991">
    <property type="entry name" value="ArsR-like_HTH"/>
</dbReference>
<keyword evidence="3" id="KW-0804">Transcription</keyword>
<keyword evidence="2" id="KW-0238">DNA-binding</keyword>
<comment type="caution">
    <text evidence="5">The sequence shown here is derived from an EMBL/GenBank/DDBJ whole genome shotgun (WGS) entry which is preliminary data.</text>
</comment>
<dbReference type="SUPFAM" id="SSF54909">
    <property type="entry name" value="Dimeric alpha+beta barrel"/>
    <property type="match status" value="1"/>
</dbReference>
<evidence type="ECO:0000256" key="1">
    <source>
        <dbReference type="ARBA" id="ARBA00023015"/>
    </source>
</evidence>
<keyword evidence="6" id="KW-1185">Reference proteome</keyword>
<reference evidence="5 6" key="1">
    <citation type="submission" date="2018-08" db="EMBL/GenBank/DDBJ databases">
        <title>Fulvimarina sp. 85, whole genome shotgun sequence.</title>
        <authorList>
            <person name="Tuo L."/>
        </authorList>
    </citation>
    <scope>NUCLEOTIDE SEQUENCE [LARGE SCALE GENOMIC DNA]</scope>
    <source>
        <strain evidence="5 6">85</strain>
    </source>
</reference>
<dbReference type="AlphaFoldDB" id="A0A371X471"/>
<dbReference type="Gene3D" id="1.10.10.10">
    <property type="entry name" value="Winged helix-like DNA-binding domain superfamily/Winged helix DNA-binding domain"/>
    <property type="match status" value="1"/>
</dbReference>
<dbReference type="SMART" id="SM00344">
    <property type="entry name" value="HTH_ASNC"/>
    <property type="match status" value="1"/>
</dbReference>
<dbReference type="PROSITE" id="PS50956">
    <property type="entry name" value="HTH_ASNC_2"/>
    <property type="match status" value="1"/>
</dbReference>
<dbReference type="Proteomes" id="UP000264310">
    <property type="component" value="Unassembled WGS sequence"/>
</dbReference>
<dbReference type="EMBL" id="QURL01000003">
    <property type="protein sequence ID" value="RFC64028.1"/>
    <property type="molecule type" value="Genomic_DNA"/>
</dbReference>
<evidence type="ECO:0000259" key="4">
    <source>
        <dbReference type="PROSITE" id="PS50956"/>
    </source>
</evidence>
<dbReference type="GO" id="GO:0005829">
    <property type="term" value="C:cytosol"/>
    <property type="evidence" value="ECO:0007669"/>
    <property type="project" value="TreeGrafter"/>
</dbReference>
<accession>A0A371X471</accession>
<dbReference type="Pfam" id="PF01037">
    <property type="entry name" value="AsnC_trans_reg"/>
    <property type="match status" value="1"/>
</dbReference>
<proteinExistence type="predicted"/>
<evidence type="ECO:0000256" key="2">
    <source>
        <dbReference type="ARBA" id="ARBA00023125"/>
    </source>
</evidence>
<feature type="domain" description="HTH asnC-type" evidence="4">
    <location>
        <begin position="1"/>
        <end position="63"/>
    </location>
</feature>
<dbReference type="GO" id="GO:0006355">
    <property type="term" value="P:regulation of DNA-templated transcription"/>
    <property type="evidence" value="ECO:0007669"/>
    <property type="project" value="UniProtKB-ARBA"/>
</dbReference>